<dbReference type="PANTHER" id="PTHR35936">
    <property type="entry name" value="MEMBRANE-BOUND LYTIC MUREIN TRANSGLYCOSYLASE F"/>
    <property type="match status" value="1"/>
</dbReference>
<dbReference type="Pfam" id="PF00497">
    <property type="entry name" value="SBP_bac_3"/>
    <property type="match status" value="1"/>
</dbReference>
<keyword evidence="2" id="KW-0732">Signal</keyword>
<protein>
    <submittedName>
        <fullName evidence="5">Transporter substrate-binding domain-containing protein</fullName>
    </submittedName>
</protein>
<dbReference type="Gene3D" id="3.40.190.10">
    <property type="entry name" value="Periplasmic binding protein-like II"/>
    <property type="match status" value="2"/>
</dbReference>
<sequence length="333" mass="37093">MAYAPSPRLIPFPLIHLAPHWQLMRSFTDSSITTCGHTTPQQAGSSFSLSLHTGLSIMKTRLTISALPALFLGLSTIVTGYFNPHDAQAATAKSITIATSADPRPFTYFDKDNQLVGYDIDVAKAIFSHLPQYNVSFVTTEFTSILAGLDADRFQLGANNFADNPERKEKYFFSQPIFENQFVIATPEKNNSIHTFNDLLGKSTEVNPGINFTTALEKFNQQHKDNPVKLHYTEADLLVSLQNLENGKTDFALIDKSMLEQYIQEHKLKLNVIPLSQEDSQRIGSPYSYFLIAKGKAGEQLLNDINAQIKQLSADGTLSKISEKYFNGDYAPK</sequence>
<dbReference type="RefSeq" id="WP_258883763.1">
    <property type="nucleotide sequence ID" value="NZ_CP090065.1"/>
</dbReference>
<evidence type="ECO:0000313" key="4">
    <source>
        <dbReference type="EMBL" id="MEQ9938302.1"/>
    </source>
</evidence>
<reference evidence="4 7" key="2">
    <citation type="submission" date="2024-06" db="EMBL/GenBank/DDBJ databases">
        <title>Pangenomics to understand the prophage dynamics in the radiating lineages of P. brasiliense.</title>
        <authorList>
            <person name="Pardeshi L.A."/>
            <person name="Van Duivenbode I."/>
            <person name="Jonkheer E.M."/>
            <person name="Pel M.J.C."/>
            <person name="Kupczok A."/>
            <person name="De Ridder D."/>
            <person name="Smit S."/>
            <person name="Van Der Lee T.J."/>
        </authorList>
    </citation>
    <scope>NUCLEOTIDE SEQUENCE [LARGE SCALE GENOMIC DNA]</scope>
    <source>
        <strain evidence="4 7">PD 8607</strain>
    </source>
</reference>
<evidence type="ECO:0000256" key="1">
    <source>
        <dbReference type="ARBA" id="ARBA00010333"/>
    </source>
</evidence>
<evidence type="ECO:0000313" key="7">
    <source>
        <dbReference type="Proteomes" id="UP001463408"/>
    </source>
</evidence>
<dbReference type="KEGG" id="ppoo:LW347_01205"/>
<keyword evidence="7" id="KW-1185">Reference proteome</keyword>
<evidence type="ECO:0000256" key="2">
    <source>
        <dbReference type="ARBA" id="ARBA00022729"/>
    </source>
</evidence>
<evidence type="ECO:0000259" key="3">
    <source>
        <dbReference type="SMART" id="SM00062"/>
    </source>
</evidence>
<reference evidence="5" key="1">
    <citation type="submission" date="2021-12" db="EMBL/GenBank/DDBJ databases">
        <title>Genome sequence of novel Pectobacterium sp. causing blackleg.</title>
        <authorList>
            <person name="Wang J."/>
        </authorList>
    </citation>
    <scope>NUCLEOTIDE SEQUENCE</scope>
    <source>
        <strain evidence="5">BY21311</strain>
    </source>
</reference>
<evidence type="ECO:0000313" key="6">
    <source>
        <dbReference type="Proteomes" id="UP001059272"/>
    </source>
</evidence>
<dbReference type="SMART" id="SM00062">
    <property type="entry name" value="PBPb"/>
    <property type="match status" value="1"/>
</dbReference>
<feature type="domain" description="Solute-binding protein family 3/N-terminal" evidence="3">
    <location>
        <begin position="94"/>
        <end position="329"/>
    </location>
</feature>
<name>A0AAE9NTG7_9GAMM</name>
<dbReference type="InterPro" id="IPR001638">
    <property type="entry name" value="Solute-binding_3/MltF_N"/>
</dbReference>
<gene>
    <name evidence="4" type="ORF">ABRQ07_11865</name>
    <name evidence="5" type="ORF">LW347_01205</name>
</gene>
<dbReference type="PANTHER" id="PTHR35936:SF19">
    <property type="entry name" value="AMINO-ACID-BINDING PROTEIN YXEM-RELATED"/>
    <property type="match status" value="1"/>
</dbReference>
<dbReference type="Proteomes" id="UP001059272">
    <property type="component" value="Chromosome"/>
</dbReference>
<dbReference type="EMBL" id="CP090065">
    <property type="protein sequence ID" value="UVO08653.1"/>
    <property type="molecule type" value="Genomic_DNA"/>
</dbReference>
<organism evidence="5 6">
    <name type="scientific">Pectobacterium polonicum</name>
    <dbReference type="NCBI Taxonomy" id="2485124"/>
    <lineage>
        <taxon>Bacteria</taxon>
        <taxon>Pseudomonadati</taxon>
        <taxon>Pseudomonadota</taxon>
        <taxon>Gammaproteobacteria</taxon>
        <taxon>Enterobacterales</taxon>
        <taxon>Pectobacteriaceae</taxon>
        <taxon>Pectobacterium</taxon>
    </lineage>
</organism>
<dbReference type="EMBL" id="JBEHEF010000007">
    <property type="protein sequence ID" value="MEQ9938302.1"/>
    <property type="molecule type" value="Genomic_DNA"/>
</dbReference>
<comment type="similarity">
    <text evidence="1">Belongs to the bacterial solute-binding protein 3 family.</text>
</comment>
<accession>A0AAE9NTG7</accession>
<dbReference type="AlphaFoldDB" id="A0AAE9NTG7"/>
<proteinExistence type="inferred from homology"/>
<dbReference type="Proteomes" id="UP001463408">
    <property type="component" value="Unassembled WGS sequence"/>
</dbReference>
<evidence type="ECO:0000313" key="5">
    <source>
        <dbReference type="EMBL" id="UVO08653.1"/>
    </source>
</evidence>
<dbReference type="SUPFAM" id="SSF53850">
    <property type="entry name" value="Periplasmic binding protein-like II"/>
    <property type="match status" value="1"/>
</dbReference>